<evidence type="ECO:0000313" key="2">
    <source>
        <dbReference type="Proteomes" id="UP001589610"/>
    </source>
</evidence>
<dbReference type="InterPro" id="IPR027417">
    <property type="entry name" value="P-loop_NTPase"/>
</dbReference>
<sequence length="172" mass="19186">MLRGNSGSGKTSIARVLQAARDRDLAVVSQDAIRRDILRERDVPGGANIDLIDTISRHCLKRGYHVLIEGILYADRYAPMLAALRRDHPGPSSFFYLDIPLAETLRRHTTRPQRSQFSGEQMCQWYRQRDLLPEGDETIIGADSSLEATVQQILRESGLTAAGDRVVSGPSR</sequence>
<dbReference type="RefSeq" id="WP_386158336.1">
    <property type="nucleotide sequence ID" value="NZ_BAAAWW010000026.1"/>
</dbReference>
<name>A0ABV5TF93_9ACTN</name>
<accession>A0ABV5TF93</accession>
<keyword evidence="2" id="KW-1185">Reference proteome</keyword>
<reference evidence="1 2" key="1">
    <citation type="submission" date="2024-09" db="EMBL/GenBank/DDBJ databases">
        <authorList>
            <person name="Sun Q."/>
            <person name="Mori K."/>
        </authorList>
    </citation>
    <scope>NUCLEOTIDE SEQUENCE [LARGE SCALE GENOMIC DNA]</scope>
    <source>
        <strain evidence="1 2">JCM 3028</strain>
    </source>
</reference>
<evidence type="ECO:0000313" key="1">
    <source>
        <dbReference type="EMBL" id="MFB9677679.1"/>
    </source>
</evidence>
<dbReference type="Gene3D" id="3.40.50.300">
    <property type="entry name" value="P-loop containing nucleotide triphosphate hydrolases"/>
    <property type="match status" value="1"/>
</dbReference>
<organism evidence="1 2">
    <name type="scientific">Streptosporangium vulgare</name>
    <dbReference type="NCBI Taxonomy" id="46190"/>
    <lineage>
        <taxon>Bacteria</taxon>
        <taxon>Bacillati</taxon>
        <taxon>Actinomycetota</taxon>
        <taxon>Actinomycetes</taxon>
        <taxon>Streptosporangiales</taxon>
        <taxon>Streptosporangiaceae</taxon>
        <taxon>Streptosporangium</taxon>
    </lineage>
</organism>
<dbReference type="Proteomes" id="UP001589610">
    <property type="component" value="Unassembled WGS sequence"/>
</dbReference>
<dbReference type="EMBL" id="JBHMBS010000008">
    <property type="protein sequence ID" value="MFB9677679.1"/>
    <property type="molecule type" value="Genomic_DNA"/>
</dbReference>
<protein>
    <submittedName>
        <fullName evidence="1">AAA family ATPase</fullName>
    </submittedName>
</protein>
<comment type="caution">
    <text evidence="1">The sequence shown here is derived from an EMBL/GenBank/DDBJ whole genome shotgun (WGS) entry which is preliminary data.</text>
</comment>
<gene>
    <name evidence="1" type="ORF">ACFFRH_19550</name>
</gene>
<dbReference type="SUPFAM" id="SSF52540">
    <property type="entry name" value="P-loop containing nucleoside triphosphate hydrolases"/>
    <property type="match status" value="1"/>
</dbReference>
<proteinExistence type="predicted"/>
<dbReference type="Pfam" id="PF13671">
    <property type="entry name" value="AAA_33"/>
    <property type="match status" value="1"/>
</dbReference>